<dbReference type="OrthoDB" id="582170at2"/>
<evidence type="ECO:0000313" key="4">
    <source>
        <dbReference type="Proteomes" id="UP000184485"/>
    </source>
</evidence>
<dbReference type="InterPro" id="IPR001789">
    <property type="entry name" value="Sig_transdc_resp-reg_receiver"/>
</dbReference>
<dbReference type="SMART" id="SM00448">
    <property type="entry name" value="REC"/>
    <property type="match status" value="1"/>
</dbReference>
<evidence type="ECO:0000256" key="1">
    <source>
        <dbReference type="PROSITE-ProRule" id="PRU00169"/>
    </source>
</evidence>
<evidence type="ECO:0000259" key="2">
    <source>
        <dbReference type="PROSITE" id="PS50110"/>
    </source>
</evidence>
<protein>
    <submittedName>
        <fullName evidence="3">CheY chemotaxis protein or a CheY-like REC (Receiver) domain</fullName>
    </submittedName>
</protein>
<gene>
    <name evidence="3" type="ORF">SAMN02745157_4064</name>
</gene>
<dbReference type="Gene3D" id="3.40.50.2300">
    <property type="match status" value="1"/>
</dbReference>
<keyword evidence="1" id="KW-0597">Phosphoprotein</keyword>
<dbReference type="InterPro" id="IPR011006">
    <property type="entry name" value="CheY-like_superfamily"/>
</dbReference>
<feature type="modified residue" description="4-aspartylphosphate" evidence="1">
    <location>
        <position position="63"/>
    </location>
</feature>
<organism evidence="3 4">
    <name type="scientific">Kaistia soli DSM 19436</name>
    <dbReference type="NCBI Taxonomy" id="1122133"/>
    <lineage>
        <taxon>Bacteria</taxon>
        <taxon>Pseudomonadati</taxon>
        <taxon>Pseudomonadota</taxon>
        <taxon>Alphaproteobacteria</taxon>
        <taxon>Hyphomicrobiales</taxon>
        <taxon>Kaistiaceae</taxon>
        <taxon>Kaistia</taxon>
    </lineage>
</organism>
<dbReference type="RefSeq" id="WP_073056503.1">
    <property type="nucleotide sequence ID" value="NZ_FQUP01000004.1"/>
</dbReference>
<evidence type="ECO:0000313" key="3">
    <source>
        <dbReference type="EMBL" id="SHG34099.1"/>
    </source>
</evidence>
<dbReference type="SUPFAM" id="SSF52172">
    <property type="entry name" value="CheY-like"/>
    <property type="match status" value="1"/>
</dbReference>
<dbReference type="AlphaFoldDB" id="A0A1M5J1C1"/>
<reference evidence="3 4" key="1">
    <citation type="submission" date="2016-11" db="EMBL/GenBank/DDBJ databases">
        <authorList>
            <person name="Jaros S."/>
            <person name="Januszkiewicz K."/>
            <person name="Wedrychowicz H."/>
        </authorList>
    </citation>
    <scope>NUCLEOTIDE SEQUENCE [LARGE SCALE GENOMIC DNA]</scope>
    <source>
        <strain evidence="3 4">DSM 19436</strain>
    </source>
</reference>
<dbReference type="EMBL" id="FQUP01000004">
    <property type="protein sequence ID" value="SHG34099.1"/>
    <property type="molecule type" value="Genomic_DNA"/>
</dbReference>
<name>A0A1M5J1C1_9HYPH</name>
<dbReference type="STRING" id="1122133.SAMN02745157_4064"/>
<dbReference type="Proteomes" id="UP000184485">
    <property type="component" value="Unassembled WGS sequence"/>
</dbReference>
<dbReference type="GO" id="GO:0000160">
    <property type="term" value="P:phosphorelay signal transduction system"/>
    <property type="evidence" value="ECO:0007669"/>
    <property type="project" value="InterPro"/>
</dbReference>
<feature type="domain" description="Response regulatory" evidence="2">
    <location>
        <begin position="12"/>
        <end position="123"/>
    </location>
</feature>
<proteinExistence type="predicted"/>
<accession>A0A1M5J1C1</accession>
<dbReference type="PROSITE" id="PS50110">
    <property type="entry name" value="RESPONSE_REGULATORY"/>
    <property type="match status" value="1"/>
</dbReference>
<keyword evidence="4" id="KW-1185">Reference proteome</keyword>
<sequence>MTTLSQLLAGLHILIVEDDALIAFDLAENFTHAGAVVIGPVNTVGSALRAIAEADRLDAAVVDLNLFGELAFPVADLLLERSIPFVFATGLDASDIPMRYAAIGHCAKPVAPANLAEAFSWLQRDAG</sequence>